<proteinExistence type="predicted"/>
<evidence type="ECO:0000313" key="2">
    <source>
        <dbReference type="Proteomes" id="UP001148629"/>
    </source>
</evidence>
<comment type="caution">
    <text evidence="1">The sequence shown here is derived from an EMBL/GenBank/DDBJ whole genome shotgun (WGS) entry which is preliminary data.</text>
</comment>
<reference evidence="1" key="1">
    <citation type="submission" date="2022-08" db="EMBL/GenBank/DDBJ databases">
        <title>Genome Sequence of Fusarium decemcellulare.</title>
        <authorList>
            <person name="Buettner E."/>
        </authorList>
    </citation>
    <scope>NUCLEOTIDE SEQUENCE</scope>
    <source>
        <strain evidence="1">Babe19</strain>
    </source>
</reference>
<accession>A0ACC1SIU5</accession>
<organism evidence="1 2">
    <name type="scientific">Fusarium decemcellulare</name>
    <dbReference type="NCBI Taxonomy" id="57161"/>
    <lineage>
        <taxon>Eukaryota</taxon>
        <taxon>Fungi</taxon>
        <taxon>Dikarya</taxon>
        <taxon>Ascomycota</taxon>
        <taxon>Pezizomycotina</taxon>
        <taxon>Sordariomycetes</taxon>
        <taxon>Hypocreomycetidae</taxon>
        <taxon>Hypocreales</taxon>
        <taxon>Nectriaceae</taxon>
        <taxon>Fusarium</taxon>
        <taxon>Fusarium decemcellulare species complex</taxon>
    </lineage>
</organism>
<dbReference type="EMBL" id="JANRMS010000393">
    <property type="protein sequence ID" value="KAJ3540709.1"/>
    <property type="molecule type" value="Genomic_DNA"/>
</dbReference>
<evidence type="ECO:0000313" key="1">
    <source>
        <dbReference type="EMBL" id="KAJ3540709.1"/>
    </source>
</evidence>
<sequence>MMSSVAVSDVPVPLPKAKGATATPSTEDTVLPVPPFDPAIHLNFQPPVARHSFTELGLPVPKGCPDVCYTDPFQLFSEEGIRMIRREVFQRSFLDKYVRSWDRAPCVITGHSVHENVGTFLKQAWGHPITRAAVNFAFGSELKLQGGDNDMGYINVQLGPEGLAGVYKTTEEPAPPLSEINEPRTSEFDSVPVDAWHKDQTPVVLVLMLSDTSTMVGGETAIRSGTGDIIKSRGAAIGGAVIMAGGYLEHAALRAENCAERLSMVNSYTYEDPNADDSATTLKGIHIHNDSFANAMNNIMAQKLARLRDRCDSAITVIQRRRKNGEMPDREEVEDWVKDQIYMLKHTAWEMFERIPNYVGEEIPEDALKRYLSDV</sequence>
<gene>
    <name evidence="1" type="ORF">NM208_g4945</name>
</gene>
<keyword evidence="2" id="KW-1185">Reference proteome</keyword>
<name>A0ACC1SIU5_9HYPO</name>
<dbReference type="Proteomes" id="UP001148629">
    <property type="component" value="Unassembled WGS sequence"/>
</dbReference>
<protein>
    <submittedName>
        <fullName evidence="1">Uncharacterized protein</fullName>
    </submittedName>
</protein>